<reference evidence="1" key="1">
    <citation type="submission" date="2021-06" db="EMBL/GenBank/DDBJ databases">
        <authorList>
            <person name="Kallberg Y."/>
            <person name="Tangrot J."/>
            <person name="Rosling A."/>
        </authorList>
    </citation>
    <scope>NUCLEOTIDE SEQUENCE</scope>
    <source>
        <strain evidence="1">IL203A</strain>
    </source>
</reference>
<name>A0ACA9JXH5_9GLOM</name>
<keyword evidence="2" id="KW-1185">Reference proteome</keyword>
<gene>
    <name evidence="1" type="ORF">DHETER_LOCUS276</name>
</gene>
<comment type="caution">
    <text evidence="1">The sequence shown here is derived from an EMBL/GenBank/DDBJ whole genome shotgun (WGS) entry which is preliminary data.</text>
</comment>
<accession>A0ACA9JXH5</accession>
<proteinExistence type="predicted"/>
<organism evidence="1 2">
    <name type="scientific">Dentiscutata heterogama</name>
    <dbReference type="NCBI Taxonomy" id="1316150"/>
    <lineage>
        <taxon>Eukaryota</taxon>
        <taxon>Fungi</taxon>
        <taxon>Fungi incertae sedis</taxon>
        <taxon>Mucoromycota</taxon>
        <taxon>Glomeromycotina</taxon>
        <taxon>Glomeromycetes</taxon>
        <taxon>Diversisporales</taxon>
        <taxon>Gigasporaceae</taxon>
        <taxon>Dentiscutata</taxon>
    </lineage>
</organism>
<dbReference type="Proteomes" id="UP000789702">
    <property type="component" value="Unassembled WGS sequence"/>
</dbReference>
<evidence type="ECO:0000313" key="1">
    <source>
        <dbReference type="EMBL" id="CAG8441297.1"/>
    </source>
</evidence>
<sequence length="209" mass="22609">MLFYTDPQAPPQPQASQAPTPSTPAPASNSTQIPAPSSTQNPASNSTPAQIPAIASKPTFIFTNQPPLLGKIGFNVTFTWKYDNGQFDFLTQSLVAVAIYNYSTNKNWTIDPNMSTTATSVTWDTSTIVNPSLIEGPYLFSIYNGSEYFKGGPVAPFAQLPFKMYQPGQSPPYLGPSLGSSINIPTLITSGISFLTVLFTYIQYNGQLM</sequence>
<dbReference type="EMBL" id="CAJVPU010000120">
    <property type="protein sequence ID" value="CAG8441297.1"/>
    <property type="molecule type" value="Genomic_DNA"/>
</dbReference>
<evidence type="ECO:0000313" key="2">
    <source>
        <dbReference type="Proteomes" id="UP000789702"/>
    </source>
</evidence>
<protein>
    <submittedName>
        <fullName evidence="1">5246_t:CDS:1</fullName>
    </submittedName>
</protein>